<organism evidence="2 3">
    <name type="scientific">Yaravirus sp. 'brasiliensis'</name>
    <dbReference type="NCBI Taxonomy" id="2739681"/>
    <lineage>
        <taxon>Viruses</taxon>
        <taxon>Varidnaviria</taxon>
        <taxon>Bamfordvirae</taxon>
        <taxon>Nucleocytoviricota</taxon>
        <taxon>Mriyaviricetes</taxon>
        <taxon>Yaraviridae</taxon>
        <taxon>Yaravirus</taxon>
        <taxon>Yaravirus brasiliense</taxon>
    </lineage>
</organism>
<dbReference type="GeneID" id="80539272"/>
<feature type="coiled-coil region" evidence="1">
    <location>
        <begin position="85"/>
        <end position="112"/>
    </location>
</feature>
<keyword evidence="1" id="KW-0175">Coiled coil</keyword>
<dbReference type="EMBL" id="MT293574">
    <property type="protein sequence ID" value="QKE44389.1"/>
    <property type="molecule type" value="Genomic_DNA"/>
</dbReference>
<dbReference type="RefSeq" id="YP_010800636.1">
    <property type="nucleotide sequence ID" value="NC_076895.1"/>
</dbReference>
<evidence type="ECO:0000256" key="1">
    <source>
        <dbReference type="SAM" id="Coils"/>
    </source>
</evidence>
<dbReference type="Gene3D" id="1.20.5.1700">
    <property type="match status" value="1"/>
</dbReference>
<protein>
    <submittedName>
        <fullName evidence="2">Uncharacterized protein</fullName>
    </submittedName>
</protein>
<proteinExistence type="predicted"/>
<dbReference type="KEGG" id="vg:80539272"/>
<name>A0AAE7E2T1_9VIRU</name>
<keyword evidence="3" id="KW-1185">Reference proteome</keyword>
<dbReference type="Proteomes" id="UP000830293">
    <property type="component" value="Segment"/>
</dbReference>
<evidence type="ECO:0000313" key="2">
    <source>
        <dbReference type="EMBL" id="QKE44389.1"/>
    </source>
</evidence>
<reference evidence="2" key="1">
    <citation type="submission" date="2020-04" db="EMBL/GenBank/DDBJ databases">
        <title>A mysterious 80 nm amoeba virus with a near complete 'ORFan genome' challenges the classification of DNA viruses.</title>
        <authorList>
            <person name="Boratto P.V.M."/>
            <person name="Oliveira G.P."/>
            <person name="Machado T.B."/>
            <person name="Andrade A.C.S.P."/>
            <person name="Baudoin J.P."/>
            <person name="Klose T."/>
            <person name="Azza S."/>
            <person name="Decloquement P."/>
            <person name="Chabriere E."/>
            <person name="Colson P."/>
            <person name="Levasseur A."/>
            <person name="La Scola B."/>
            <person name="Abrahao J.S."/>
        </authorList>
    </citation>
    <scope>NUCLEOTIDE SEQUENCE</scope>
    <source>
        <strain evidence="2">BHMG</strain>
    </source>
</reference>
<sequence length="186" mass="22255">MESITDIALGIEDSEDRDLIRYSQENAALKVKIAVLERKLARFNAYVNPDESKNCLFDRLKREIAKWEQRYHDEWNTSDKLRHDNAKLRYDVEHAKQEMRKVESNFKAMSDRFTHHSELTQRYEKLQADHMNLQGFNRSLQARLERLDTTSLEAAQGELNRLKPELEQYRHFFGNMYYVLKQVKTN</sequence>
<accession>A0AAE7E2T1</accession>
<evidence type="ECO:0000313" key="3">
    <source>
        <dbReference type="Proteomes" id="UP000830293"/>
    </source>
</evidence>